<accession>A0ACC4NRF6</accession>
<evidence type="ECO:0000313" key="2">
    <source>
        <dbReference type="Proteomes" id="UP000030421"/>
    </source>
</evidence>
<reference evidence="1" key="1">
    <citation type="submission" date="2014-10" db="EMBL/GenBank/DDBJ databases">
        <title>Genome sequencing of Vibrio caribbeanicus T14.</title>
        <authorList>
            <person name="Chan K.-G."/>
            <person name="Mohamad N.I."/>
        </authorList>
    </citation>
    <scope>NUCLEOTIDE SEQUENCE</scope>
    <source>
        <strain evidence="1">T14</strain>
    </source>
</reference>
<dbReference type="Proteomes" id="UP000030421">
    <property type="component" value="Unassembled WGS sequence"/>
</dbReference>
<evidence type="ECO:0000313" key="1">
    <source>
        <dbReference type="EMBL" id="KHD23109.1"/>
    </source>
</evidence>
<keyword evidence="2" id="KW-1185">Reference proteome</keyword>
<gene>
    <name evidence="1" type="ORF">NM09_20250</name>
</gene>
<name>A0ACC4NRF6_9VIBR</name>
<proteinExistence type="predicted"/>
<organism evidence="1 2">
    <name type="scientific">Vibrio caribbeanicus</name>
    <dbReference type="NCBI Taxonomy" id="701175"/>
    <lineage>
        <taxon>Bacteria</taxon>
        <taxon>Pseudomonadati</taxon>
        <taxon>Pseudomonadota</taxon>
        <taxon>Gammaproteobacteria</taxon>
        <taxon>Vibrionales</taxon>
        <taxon>Vibrionaceae</taxon>
        <taxon>Vibrio</taxon>
    </lineage>
</organism>
<comment type="caution">
    <text evidence="1">The sequence shown here is derived from an EMBL/GenBank/DDBJ whole genome shotgun (WGS) entry which is preliminary data.</text>
</comment>
<dbReference type="EMBL" id="JRWR01000032">
    <property type="protein sequence ID" value="KHD23109.1"/>
    <property type="molecule type" value="Genomic_DNA"/>
</dbReference>
<protein>
    <submittedName>
        <fullName evidence="1">Uncharacterized protein</fullName>
    </submittedName>
</protein>
<sequence length="259" mass="28284">MIPEVLSAVSSEKGLLTQIYTDLAKPGVSQVGSALGSVLGLGNTLLIPITLLNEKGRCVLQKNMESYKEQLKNETQDTIAEVPPEVGVPILEKLTYVTNDEISDLYVNLLAKASTHKNNDLAHPAFTKVIDSLSPDEAKILKALYGKNSVPFVDFIVSNQDGTYRTLSMSVTSIPSFVELQSAGNIRAYLSNLESLGILNARRDIWSTDDSVYEQLDASYRPSGVTLSSGQKQNYNKGVFEVTDFGKLFIIACCRKLNA</sequence>